<keyword evidence="9 16" id="KW-0408">Iron</keyword>
<keyword evidence="15" id="KW-0479">Metal-binding</keyword>
<keyword evidence="6 16" id="KW-0812">Transmembrane</keyword>
<evidence type="ECO:0000256" key="2">
    <source>
        <dbReference type="ARBA" id="ARBA00004651"/>
    </source>
</evidence>
<evidence type="ECO:0000256" key="10">
    <source>
        <dbReference type="ARBA" id="ARBA00023065"/>
    </source>
</evidence>
<dbReference type="PROSITE" id="PS51711">
    <property type="entry name" value="G_FEOB"/>
    <property type="match status" value="1"/>
</dbReference>
<dbReference type="GO" id="GO:0005886">
    <property type="term" value="C:plasma membrane"/>
    <property type="evidence" value="ECO:0007669"/>
    <property type="project" value="UniProtKB-SubCell"/>
</dbReference>
<dbReference type="InterPro" id="IPR011642">
    <property type="entry name" value="Gate_dom"/>
</dbReference>
<evidence type="ECO:0000256" key="16">
    <source>
        <dbReference type="RuleBase" id="RU362098"/>
    </source>
</evidence>
<dbReference type="PANTHER" id="PTHR43185">
    <property type="entry name" value="FERROUS IRON TRANSPORT PROTEIN B"/>
    <property type="match status" value="1"/>
</dbReference>
<keyword evidence="15" id="KW-0460">Magnesium</keyword>
<feature type="transmembrane region" description="Helical" evidence="16">
    <location>
        <begin position="563"/>
        <end position="587"/>
    </location>
</feature>
<protein>
    <recommendedName>
        <fullName evidence="13 16">Ferrous iron transport protein B</fullName>
    </recommendedName>
</protein>
<evidence type="ECO:0000256" key="4">
    <source>
        <dbReference type="ARBA" id="ARBA00022475"/>
    </source>
</evidence>
<evidence type="ECO:0000313" key="18">
    <source>
        <dbReference type="EMBL" id="MBI6875236.1"/>
    </source>
</evidence>
<dbReference type="SUPFAM" id="SSF52540">
    <property type="entry name" value="P-loop containing nucleoside triphosphate hydrolases"/>
    <property type="match status" value="1"/>
</dbReference>
<dbReference type="Pfam" id="PF02421">
    <property type="entry name" value="FeoB_N"/>
    <property type="match status" value="1"/>
</dbReference>
<keyword evidence="3 16" id="KW-0813">Transport</keyword>
<feature type="transmembrane region" description="Helical" evidence="16">
    <location>
        <begin position="441"/>
        <end position="460"/>
    </location>
</feature>
<evidence type="ECO:0000256" key="6">
    <source>
        <dbReference type="ARBA" id="ARBA00022692"/>
    </source>
</evidence>
<dbReference type="InterPro" id="IPR003373">
    <property type="entry name" value="Fe2_transport_prot-B"/>
</dbReference>
<reference evidence="18" key="1">
    <citation type="submission" date="2020-12" db="EMBL/GenBank/DDBJ databases">
        <title>Clostridium thailandense sp. nov., a novel acetogenic bacterium isolated from peat land soil in Thailand.</title>
        <authorList>
            <person name="Chaikitkaew S."/>
            <person name="Birkeland N.K."/>
        </authorList>
    </citation>
    <scope>NUCLEOTIDE SEQUENCE</scope>
    <source>
        <strain evidence="18">DSM 17425</strain>
    </source>
</reference>
<name>A0A934M8V9_9CLOT</name>
<evidence type="ECO:0000256" key="1">
    <source>
        <dbReference type="ARBA" id="ARBA00003926"/>
    </source>
</evidence>
<feature type="binding site" evidence="15">
    <location>
        <position position="19"/>
    </location>
    <ligand>
        <name>Mg(2+)</name>
        <dbReference type="ChEBI" id="CHEBI:18420"/>
        <label>2</label>
    </ligand>
</feature>
<feature type="domain" description="FeoB-type G" evidence="17">
    <location>
        <begin position="1"/>
        <end position="160"/>
    </location>
</feature>
<evidence type="ECO:0000256" key="14">
    <source>
        <dbReference type="PIRSR" id="PIRSR603373-1"/>
    </source>
</evidence>
<dbReference type="RefSeq" id="WP_211144589.1">
    <property type="nucleotide sequence ID" value="NZ_JAEEGB010000039.1"/>
</dbReference>
<keyword evidence="5 16" id="KW-0410">Iron transport</keyword>
<keyword evidence="11 14" id="KW-0342">GTP-binding</keyword>
<keyword evidence="12 16" id="KW-0472">Membrane</keyword>
<evidence type="ECO:0000256" key="12">
    <source>
        <dbReference type="ARBA" id="ARBA00023136"/>
    </source>
</evidence>
<accession>A0A934M8V9</accession>
<dbReference type="EMBL" id="JAEEGB010000039">
    <property type="protein sequence ID" value="MBI6875236.1"/>
    <property type="molecule type" value="Genomic_DNA"/>
</dbReference>
<proteinExistence type="inferred from homology"/>
<evidence type="ECO:0000256" key="13">
    <source>
        <dbReference type="NCBIfam" id="TIGR00437"/>
    </source>
</evidence>
<feature type="transmembrane region" description="Helical" evidence="16">
    <location>
        <begin position="264"/>
        <end position="290"/>
    </location>
</feature>
<evidence type="ECO:0000256" key="7">
    <source>
        <dbReference type="ARBA" id="ARBA00022741"/>
    </source>
</evidence>
<keyword evidence="8 16" id="KW-1133">Transmembrane helix</keyword>
<feature type="transmembrane region" description="Helical" evidence="16">
    <location>
        <begin position="378"/>
        <end position="398"/>
    </location>
</feature>
<evidence type="ECO:0000256" key="8">
    <source>
        <dbReference type="ARBA" id="ARBA00022989"/>
    </source>
</evidence>
<dbReference type="NCBIfam" id="TIGR00437">
    <property type="entry name" value="feoB"/>
    <property type="match status" value="1"/>
</dbReference>
<feature type="transmembrane region" description="Helical" evidence="16">
    <location>
        <begin position="349"/>
        <end position="372"/>
    </location>
</feature>
<evidence type="ECO:0000256" key="5">
    <source>
        <dbReference type="ARBA" id="ARBA00022496"/>
    </source>
</evidence>
<feature type="binding site" evidence="14">
    <location>
        <begin position="111"/>
        <end position="114"/>
    </location>
    <ligand>
        <name>GTP</name>
        <dbReference type="ChEBI" id="CHEBI:37565"/>
        <label>1</label>
    </ligand>
</feature>
<keyword evidence="19" id="KW-1185">Reference proteome</keyword>
<dbReference type="GO" id="GO:0005525">
    <property type="term" value="F:GTP binding"/>
    <property type="evidence" value="ECO:0007669"/>
    <property type="project" value="UniProtKB-KW"/>
</dbReference>
<comment type="similarity">
    <text evidence="16">Belongs to the TRAFAC class TrmE-Era-EngA-EngB-Septin-like GTPase superfamily. FeoB GTPase (TC 9.A.8) family.</text>
</comment>
<evidence type="ECO:0000313" key="19">
    <source>
        <dbReference type="Proteomes" id="UP000622687"/>
    </source>
</evidence>
<dbReference type="AlphaFoldDB" id="A0A934M8V9"/>
<evidence type="ECO:0000256" key="3">
    <source>
        <dbReference type="ARBA" id="ARBA00022448"/>
    </source>
</evidence>
<dbReference type="Pfam" id="PF07664">
    <property type="entry name" value="FeoB_C"/>
    <property type="match status" value="1"/>
</dbReference>
<dbReference type="InterPro" id="IPR030389">
    <property type="entry name" value="G_FEOB_dom"/>
</dbReference>
<sequence>MTVCALIGNPNVGQETFFNKIAHVQQKSDEEGNSKIDKQQGFIDKNTKIVAFPGIYSIDTNSKTEALFIDYIKENKVDLIINIVNAANLERNLYLTLQLTKLNIPMVMVLNTVDKAEKNGIYVDHENLSHMLGIKIIPIDKLNKHQVRVMHKYIKEANFSLPNPLPENMTTEKHMYSYIEQILESCVSVEEYNIVNITEKIDRIVLNKYLAYPIFICIVFFIFKIVFSWVGTPLSDALRSALFDYTIPLVDKLLSHQSPWFKSLLIDGIISGISSVLVFLPVILTLFSILSFLEDSGYMNRVAFLMDRIMNMGGVSGKSFMPMIVGFGCSVPALIAAKNIEDERERNITALLIPLMSCNAKLPVYMLFATIFFHEKEIIVLAFMYATGVLVAFIYSLIFKLLVKESNYEPYIDELPAYTMPDLKLLLVHTWEKGKGFLKKIGTIIFSMSIITWTLSNFSFKGMVNINESFLAFIGKSISPIFNPLGFGNWQNSVSLLTGLMGKEVIAGTLGVLYGGNLSTTIVQHFNTMSSLSFLLFILLYTPCASTIITLKKEFGTKMALTSVFYQFATAWIVSFLFYNIGMRYFYGF</sequence>
<dbReference type="Proteomes" id="UP000622687">
    <property type="component" value="Unassembled WGS sequence"/>
</dbReference>
<feature type="transmembrane region" description="Helical" evidence="16">
    <location>
        <begin position="532"/>
        <end position="551"/>
    </location>
</feature>
<dbReference type="InterPro" id="IPR050860">
    <property type="entry name" value="FeoB_GTPase"/>
</dbReference>
<comment type="function">
    <text evidence="1 16">Probable transporter of a GTP-driven Fe(2+) uptake system.</text>
</comment>
<feature type="transmembrane region" description="Helical" evidence="16">
    <location>
        <begin position="320"/>
        <end position="337"/>
    </location>
</feature>
<dbReference type="GO" id="GO:0015093">
    <property type="term" value="F:ferrous iron transmembrane transporter activity"/>
    <property type="evidence" value="ECO:0007669"/>
    <property type="project" value="UniProtKB-UniRule"/>
</dbReference>
<dbReference type="PANTHER" id="PTHR43185:SF1">
    <property type="entry name" value="FE(2+) TRANSPORTER FEOB"/>
    <property type="match status" value="1"/>
</dbReference>
<dbReference type="InterPro" id="IPR011640">
    <property type="entry name" value="Fe2_transport_prot_B_C"/>
</dbReference>
<evidence type="ECO:0000256" key="11">
    <source>
        <dbReference type="ARBA" id="ARBA00023134"/>
    </source>
</evidence>
<comment type="caution">
    <text evidence="18">The sequence shown here is derived from an EMBL/GenBank/DDBJ whole genome shotgun (WGS) entry which is preliminary data.</text>
</comment>
<organism evidence="18 19">
    <name type="scientific">Clostridium aciditolerans</name>
    <dbReference type="NCBI Taxonomy" id="339861"/>
    <lineage>
        <taxon>Bacteria</taxon>
        <taxon>Bacillati</taxon>
        <taxon>Bacillota</taxon>
        <taxon>Clostridia</taxon>
        <taxon>Eubacteriales</taxon>
        <taxon>Clostridiaceae</taxon>
        <taxon>Clostridium</taxon>
    </lineage>
</organism>
<dbReference type="Gene3D" id="3.40.50.300">
    <property type="entry name" value="P-loop containing nucleotide triphosphate hydrolases"/>
    <property type="match status" value="1"/>
</dbReference>
<dbReference type="InterPro" id="IPR027417">
    <property type="entry name" value="P-loop_NTPase"/>
</dbReference>
<dbReference type="Pfam" id="PF07670">
    <property type="entry name" value="Gate"/>
    <property type="match status" value="2"/>
</dbReference>
<evidence type="ECO:0000256" key="15">
    <source>
        <dbReference type="PIRSR" id="PIRSR603373-2"/>
    </source>
</evidence>
<keyword evidence="10" id="KW-0406">Ion transport</keyword>
<gene>
    <name evidence="18" type="primary">feoB</name>
    <name evidence="18" type="ORF">I6U51_21410</name>
</gene>
<comment type="subcellular location">
    <subcellularLocation>
        <location evidence="2 16">Cell membrane</location>
        <topology evidence="2 16">Multi-pass membrane protein</topology>
    </subcellularLocation>
</comment>
<dbReference type="GO" id="GO:0046872">
    <property type="term" value="F:metal ion binding"/>
    <property type="evidence" value="ECO:0007669"/>
    <property type="project" value="UniProtKB-KW"/>
</dbReference>
<evidence type="ECO:0000256" key="9">
    <source>
        <dbReference type="ARBA" id="ARBA00023004"/>
    </source>
</evidence>
<evidence type="ECO:0000259" key="17">
    <source>
        <dbReference type="PROSITE" id="PS51711"/>
    </source>
</evidence>
<keyword evidence="4" id="KW-1003">Cell membrane</keyword>
<feature type="transmembrane region" description="Helical" evidence="16">
    <location>
        <begin position="209"/>
        <end position="230"/>
    </location>
</feature>
<keyword evidence="7 14" id="KW-0547">Nucleotide-binding</keyword>